<dbReference type="EMBL" id="MU001638">
    <property type="protein sequence ID" value="KAF2481403.1"/>
    <property type="molecule type" value="Genomic_DNA"/>
</dbReference>
<dbReference type="NCBIfam" id="TIGR00879">
    <property type="entry name" value="SP"/>
    <property type="match status" value="1"/>
</dbReference>
<dbReference type="PROSITE" id="PS50850">
    <property type="entry name" value="MFS"/>
    <property type="match status" value="1"/>
</dbReference>
<gene>
    <name evidence="10" type="ORF">BDY17DRAFT_318025</name>
</gene>
<dbReference type="SUPFAM" id="SSF103473">
    <property type="entry name" value="MFS general substrate transporter"/>
    <property type="match status" value="1"/>
</dbReference>
<keyword evidence="11" id="KW-1185">Reference proteome</keyword>
<feature type="transmembrane region" description="Helical" evidence="8">
    <location>
        <begin position="373"/>
        <end position="396"/>
    </location>
</feature>
<keyword evidence="3 7" id="KW-0813">Transport</keyword>
<evidence type="ECO:0000313" key="10">
    <source>
        <dbReference type="EMBL" id="KAF2481403.1"/>
    </source>
</evidence>
<reference evidence="10" key="1">
    <citation type="journal article" date="2020" name="Stud. Mycol.">
        <title>101 Dothideomycetes genomes: a test case for predicting lifestyles and emergence of pathogens.</title>
        <authorList>
            <person name="Haridas S."/>
            <person name="Albert R."/>
            <person name="Binder M."/>
            <person name="Bloem J."/>
            <person name="Labutti K."/>
            <person name="Salamov A."/>
            <person name="Andreopoulos B."/>
            <person name="Baker S."/>
            <person name="Barry K."/>
            <person name="Bills G."/>
            <person name="Bluhm B."/>
            <person name="Cannon C."/>
            <person name="Castanera R."/>
            <person name="Culley D."/>
            <person name="Daum C."/>
            <person name="Ezra D."/>
            <person name="Gonzalez J."/>
            <person name="Henrissat B."/>
            <person name="Kuo A."/>
            <person name="Liang C."/>
            <person name="Lipzen A."/>
            <person name="Lutzoni F."/>
            <person name="Magnuson J."/>
            <person name="Mondo S."/>
            <person name="Nolan M."/>
            <person name="Ohm R."/>
            <person name="Pangilinan J."/>
            <person name="Park H.-J."/>
            <person name="Ramirez L."/>
            <person name="Alfaro M."/>
            <person name="Sun H."/>
            <person name="Tritt A."/>
            <person name="Yoshinaga Y."/>
            <person name="Zwiers L.-H."/>
            <person name="Turgeon B."/>
            <person name="Goodwin S."/>
            <person name="Spatafora J."/>
            <person name="Crous P."/>
            <person name="Grigoriev I."/>
        </authorList>
    </citation>
    <scope>NUCLEOTIDE SEQUENCE</scope>
    <source>
        <strain evidence="10">CBS 113389</strain>
    </source>
</reference>
<feature type="transmembrane region" description="Helical" evidence="8">
    <location>
        <begin position="73"/>
        <end position="91"/>
    </location>
</feature>
<dbReference type="AlphaFoldDB" id="A0A6A6PPN5"/>
<sequence length="536" mass="58762">MGKAPYFGLRGHSLHRAIWGLSCVAIMIFAYNQAAAPNLVTFPTFYKQFPELNIITSTGAQKSHNATITGTVMSTYTLLGAFGALGCTFLGDIWGRRWTIWVSCFVQSVGCLLMATSYELGQFVVARVLLGLGTGGIIATVSVWQAETAKAATRGEHVASFGIYCGLGLVLALWLIFGMSYVDGSISWRFPLVVPIILGIIVQSFIFSLPESPRWLVKKGRSAEAVEIMSILYDVDRSDAELQSEIRDIELSLEINKDVSLMSMFKMGPQRIFHRVVLAGIIQMYLQMSGTNVVVYYCTTLFEVELKFSTTEAGILAASLMFTLIIGSVIASFTVDRWGRRPLMLTSAACMTVCMAGVAGCTSNPNNPTALKAGAFFVFAFETCYCIGFLGVPFLYASEVAPVHLRAAVCGVATAISWLFNYLVAEVTPIGFTSIGWRYFLVYVCTNAAAGITVYFFYPETAGRTLEEIDEIFTKSTSIFDPVSVAKKLPKQHLADFLKEEAEHDPKIKDLVEHIEGSDVSIDRAYVVEPTKLEKA</sequence>
<feature type="transmembrane region" description="Helical" evidence="8">
    <location>
        <begin position="158"/>
        <end position="182"/>
    </location>
</feature>
<name>A0A6A6PPN5_9PEZI</name>
<dbReference type="InterPro" id="IPR003663">
    <property type="entry name" value="Sugar/inositol_transpt"/>
</dbReference>
<keyword evidence="10" id="KW-0762">Sugar transport</keyword>
<evidence type="ECO:0000256" key="5">
    <source>
        <dbReference type="ARBA" id="ARBA00022989"/>
    </source>
</evidence>
<dbReference type="GO" id="GO:0005351">
    <property type="term" value="F:carbohydrate:proton symporter activity"/>
    <property type="evidence" value="ECO:0007669"/>
    <property type="project" value="TreeGrafter"/>
</dbReference>
<evidence type="ECO:0000256" key="3">
    <source>
        <dbReference type="ARBA" id="ARBA00022448"/>
    </source>
</evidence>
<dbReference type="InterPro" id="IPR036259">
    <property type="entry name" value="MFS_trans_sf"/>
</dbReference>
<dbReference type="InterPro" id="IPR050360">
    <property type="entry name" value="MFS_Sugar_Transporters"/>
</dbReference>
<proteinExistence type="inferred from homology"/>
<feature type="transmembrane region" description="Helical" evidence="8">
    <location>
        <begin position="98"/>
        <end position="118"/>
    </location>
</feature>
<organism evidence="10 11">
    <name type="scientific">Neohortaea acidophila</name>
    <dbReference type="NCBI Taxonomy" id="245834"/>
    <lineage>
        <taxon>Eukaryota</taxon>
        <taxon>Fungi</taxon>
        <taxon>Dikarya</taxon>
        <taxon>Ascomycota</taxon>
        <taxon>Pezizomycotina</taxon>
        <taxon>Dothideomycetes</taxon>
        <taxon>Dothideomycetidae</taxon>
        <taxon>Mycosphaerellales</taxon>
        <taxon>Teratosphaeriaceae</taxon>
        <taxon>Neohortaea</taxon>
    </lineage>
</organism>
<keyword evidence="4 8" id="KW-0812">Transmembrane</keyword>
<dbReference type="OrthoDB" id="6612291at2759"/>
<dbReference type="InterPro" id="IPR005828">
    <property type="entry name" value="MFS_sugar_transport-like"/>
</dbReference>
<feature type="transmembrane region" description="Helical" evidence="8">
    <location>
        <begin position="272"/>
        <end position="295"/>
    </location>
</feature>
<feature type="transmembrane region" description="Helical" evidence="8">
    <location>
        <begin position="437"/>
        <end position="458"/>
    </location>
</feature>
<keyword evidence="6 8" id="KW-0472">Membrane</keyword>
<evidence type="ECO:0000256" key="7">
    <source>
        <dbReference type="RuleBase" id="RU003346"/>
    </source>
</evidence>
<evidence type="ECO:0000256" key="4">
    <source>
        <dbReference type="ARBA" id="ARBA00022692"/>
    </source>
</evidence>
<keyword evidence="5 8" id="KW-1133">Transmembrane helix</keyword>
<feature type="transmembrane region" description="Helical" evidence="8">
    <location>
        <begin position="124"/>
        <end position="146"/>
    </location>
</feature>
<feature type="transmembrane region" description="Helical" evidence="8">
    <location>
        <begin position="188"/>
        <end position="209"/>
    </location>
</feature>
<evidence type="ECO:0000256" key="6">
    <source>
        <dbReference type="ARBA" id="ARBA00023136"/>
    </source>
</evidence>
<dbReference type="PRINTS" id="PR00171">
    <property type="entry name" value="SUGRTRNSPORT"/>
</dbReference>
<feature type="transmembrane region" description="Helical" evidence="8">
    <location>
        <begin position="403"/>
        <end position="425"/>
    </location>
</feature>
<feature type="transmembrane region" description="Helical" evidence="8">
    <location>
        <begin position="17"/>
        <end position="36"/>
    </location>
</feature>
<evidence type="ECO:0000313" key="11">
    <source>
        <dbReference type="Proteomes" id="UP000799767"/>
    </source>
</evidence>
<dbReference type="RefSeq" id="XP_033587973.1">
    <property type="nucleotide sequence ID" value="XM_033736154.1"/>
</dbReference>
<dbReference type="GO" id="GO:0016020">
    <property type="term" value="C:membrane"/>
    <property type="evidence" value="ECO:0007669"/>
    <property type="project" value="UniProtKB-SubCell"/>
</dbReference>
<comment type="similarity">
    <text evidence="2 7">Belongs to the major facilitator superfamily. Sugar transporter (TC 2.A.1.1) family.</text>
</comment>
<dbReference type="InterPro" id="IPR005829">
    <property type="entry name" value="Sugar_transporter_CS"/>
</dbReference>
<dbReference type="PROSITE" id="PS00216">
    <property type="entry name" value="SUGAR_TRANSPORT_1"/>
    <property type="match status" value="1"/>
</dbReference>
<accession>A0A6A6PPN5</accession>
<dbReference type="PANTHER" id="PTHR48022">
    <property type="entry name" value="PLASTIDIC GLUCOSE TRANSPORTER 4"/>
    <property type="match status" value="1"/>
</dbReference>
<feature type="transmembrane region" description="Helical" evidence="8">
    <location>
        <begin position="315"/>
        <end position="335"/>
    </location>
</feature>
<comment type="subcellular location">
    <subcellularLocation>
        <location evidence="1">Membrane</location>
        <topology evidence="1">Multi-pass membrane protein</topology>
    </subcellularLocation>
</comment>
<evidence type="ECO:0000259" key="9">
    <source>
        <dbReference type="PROSITE" id="PS50850"/>
    </source>
</evidence>
<evidence type="ECO:0000256" key="8">
    <source>
        <dbReference type="SAM" id="Phobius"/>
    </source>
</evidence>
<evidence type="ECO:0000256" key="1">
    <source>
        <dbReference type="ARBA" id="ARBA00004141"/>
    </source>
</evidence>
<dbReference type="GeneID" id="54477156"/>
<feature type="domain" description="Major facilitator superfamily (MFS) profile" evidence="9">
    <location>
        <begin position="18"/>
        <end position="462"/>
    </location>
</feature>
<dbReference type="Proteomes" id="UP000799767">
    <property type="component" value="Unassembled WGS sequence"/>
</dbReference>
<dbReference type="PANTHER" id="PTHR48022:SF45">
    <property type="entry name" value="MAJOR FACILITATOR SUPERFAMILY (MFS) PROFILE DOMAIN-CONTAINING PROTEIN-RELATED"/>
    <property type="match status" value="1"/>
</dbReference>
<feature type="transmembrane region" description="Helical" evidence="8">
    <location>
        <begin position="342"/>
        <end position="361"/>
    </location>
</feature>
<dbReference type="Gene3D" id="1.20.1250.20">
    <property type="entry name" value="MFS general substrate transporter like domains"/>
    <property type="match status" value="1"/>
</dbReference>
<dbReference type="InterPro" id="IPR020846">
    <property type="entry name" value="MFS_dom"/>
</dbReference>
<protein>
    <submittedName>
        <fullName evidence="10">Putative MFS sugar transporter</fullName>
    </submittedName>
</protein>
<dbReference type="Pfam" id="PF00083">
    <property type="entry name" value="Sugar_tr"/>
    <property type="match status" value="1"/>
</dbReference>
<evidence type="ECO:0000256" key="2">
    <source>
        <dbReference type="ARBA" id="ARBA00010992"/>
    </source>
</evidence>